<dbReference type="Proteomes" id="UP001152130">
    <property type="component" value="Unassembled WGS sequence"/>
</dbReference>
<dbReference type="EMBL" id="JAPDHF010000013">
    <property type="protein sequence ID" value="KAJ4009617.1"/>
    <property type="molecule type" value="Genomic_DNA"/>
</dbReference>
<keyword evidence="3" id="KW-1185">Reference proteome</keyword>
<evidence type="ECO:0000256" key="1">
    <source>
        <dbReference type="SAM" id="MobiDB-lite"/>
    </source>
</evidence>
<feature type="compositionally biased region" description="Basic and acidic residues" evidence="1">
    <location>
        <begin position="373"/>
        <end position="390"/>
    </location>
</feature>
<evidence type="ECO:0000313" key="3">
    <source>
        <dbReference type="Proteomes" id="UP001152130"/>
    </source>
</evidence>
<sequence>MTTWQEFAQHRASKQPFLKRITTLEGFHNACTDSAFLAISIKDVKKTSDCDRVLAQVGLAYLPSLEPGEHLECSSANMPSLVQFYNHKRVKALTLNVRIPEDEMRQVLANGEMPVRRNVRFGQHQDGAFAEYLDASISGFLDGCLHTAHKKDRKLVCVGFDGKAWTYMRDYFPNALYYFSAYMDLRDIAREATPYTGHIPSLKKCLQLFHFKGELTGTEKVGEKTDNAGENAVAVCAFATILLSEENQEMFKYRMECATMARHWTNKRVRRRFAAEARFLVSVCTAAREALPYELKTSWRIAQNFHAWNPKYAVRASRTEAYAQFHNKPDMEMFIRDTNGAVYPSGEILSVKTYEEREEELQGESGQGDSDDKEEKEQQESGQQQEDHQQEWGQQEETNEHACGKQKENLQQARLEKSQRQHWEHHDKAWMFREVEPVLERVKNWTSPSATEMTNAQEIEWENNYVETEQGWGQPLWCLQQQLKQLASLRQRMNQGNYWYQKEDWAQPPKWDFPEKEGQQEENQQQQETQEGPDWGAREYWTSEEESSEEESEEEEEEENDDEMPELVEADPEADWEVLSD</sequence>
<organism evidence="2 3">
    <name type="scientific">Fusarium irregulare</name>
    <dbReference type="NCBI Taxonomy" id="2494466"/>
    <lineage>
        <taxon>Eukaryota</taxon>
        <taxon>Fungi</taxon>
        <taxon>Dikarya</taxon>
        <taxon>Ascomycota</taxon>
        <taxon>Pezizomycotina</taxon>
        <taxon>Sordariomycetes</taxon>
        <taxon>Hypocreomycetidae</taxon>
        <taxon>Hypocreales</taxon>
        <taxon>Nectriaceae</taxon>
        <taxon>Fusarium</taxon>
        <taxon>Fusarium incarnatum-equiseti species complex</taxon>
    </lineage>
</organism>
<reference evidence="2" key="1">
    <citation type="submission" date="2022-10" db="EMBL/GenBank/DDBJ databases">
        <title>Fusarium specimens isolated from Avocado Roots.</title>
        <authorList>
            <person name="Stajich J."/>
            <person name="Roper C."/>
            <person name="Heimlech-Rivalta G."/>
        </authorList>
    </citation>
    <scope>NUCLEOTIDE SEQUENCE</scope>
    <source>
        <strain evidence="2">CF00143</strain>
    </source>
</reference>
<dbReference type="AlphaFoldDB" id="A0A9W8U835"/>
<dbReference type="OrthoDB" id="4669781at2759"/>
<feature type="region of interest" description="Disordered" evidence="1">
    <location>
        <begin position="508"/>
        <end position="581"/>
    </location>
</feature>
<comment type="caution">
    <text evidence="2">The sequence shown here is derived from an EMBL/GenBank/DDBJ whole genome shotgun (WGS) entry which is preliminary data.</text>
</comment>
<proteinExistence type="predicted"/>
<feature type="compositionally biased region" description="Acidic residues" evidence="1">
    <location>
        <begin position="542"/>
        <end position="581"/>
    </location>
</feature>
<evidence type="ECO:0000313" key="2">
    <source>
        <dbReference type="EMBL" id="KAJ4009617.1"/>
    </source>
</evidence>
<accession>A0A9W8U835</accession>
<feature type="compositionally biased region" description="Low complexity" evidence="1">
    <location>
        <begin position="521"/>
        <end position="530"/>
    </location>
</feature>
<gene>
    <name evidence="2" type="ORF">NW766_008737</name>
</gene>
<feature type="compositionally biased region" description="Basic and acidic residues" evidence="1">
    <location>
        <begin position="398"/>
        <end position="424"/>
    </location>
</feature>
<protein>
    <submittedName>
        <fullName evidence="2">Uncharacterized protein</fullName>
    </submittedName>
</protein>
<feature type="region of interest" description="Disordered" evidence="1">
    <location>
        <begin position="355"/>
        <end position="424"/>
    </location>
</feature>
<name>A0A9W8U835_9HYPO</name>